<gene>
    <name evidence="2" type="ORF">OKW52_11225</name>
</gene>
<evidence type="ECO:0008006" key="4">
    <source>
        <dbReference type="Google" id="ProtNLM"/>
    </source>
</evidence>
<evidence type="ECO:0000313" key="2">
    <source>
        <dbReference type="EMBL" id="MCW1932808.1"/>
    </source>
</evidence>
<reference evidence="2 3" key="1">
    <citation type="submission" date="2022-10" db="EMBL/GenBank/DDBJ databases">
        <title>Pararhodobacter sp. nov., isolated from marine algae.</title>
        <authorList>
            <person name="Choi B.J."/>
            <person name="Kim J.M."/>
            <person name="Lee J.K."/>
            <person name="Choi D.G."/>
            <person name="Jeon C.O."/>
        </authorList>
    </citation>
    <scope>NUCLEOTIDE SEQUENCE [LARGE SCALE GENOMIC DNA]</scope>
    <source>
        <strain evidence="2 3">ZQ420</strain>
    </source>
</reference>
<evidence type="ECO:0000256" key="1">
    <source>
        <dbReference type="SAM" id="SignalP"/>
    </source>
</evidence>
<name>A0ABT3GZ47_9RHOB</name>
<accession>A0ABT3GZ47</accession>
<dbReference type="EMBL" id="JAPDFL010000001">
    <property type="protein sequence ID" value="MCW1932808.1"/>
    <property type="molecule type" value="Genomic_DNA"/>
</dbReference>
<keyword evidence="1" id="KW-0732">Signal</keyword>
<comment type="caution">
    <text evidence="2">The sequence shown here is derived from an EMBL/GenBank/DDBJ whole genome shotgun (WGS) entry which is preliminary data.</text>
</comment>
<feature type="chain" id="PRO_5046781848" description="DUF4189 domain-containing protein" evidence="1">
    <location>
        <begin position="20"/>
        <end position="138"/>
    </location>
</feature>
<sequence>MRLLSLTLAVSLAALPLHAQDGPGGIAFVQAPEQSWGMGMGATPGEAFAAATAQCVAGGALAEDCIQTNWCYPAGWSIDVFLQHQEGLHWHEVICGLPSAETGRAVAETLCDRSTRPYLLECQLVQIYDADGAAQMKE</sequence>
<proteinExistence type="predicted"/>
<dbReference type="Proteomes" id="UP001208938">
    <property type="component" value="Unassembled WGS sequence"/>
</dbReference>
<keyword evidence="3" id="KW-1185">Reference proteome</keyword>
<dbReference type="RefSeq" id="WP_264505778.1">
    <property type="nucleotide sequence ID" value="NZ_JAPDFL010000001.1"/>
</dbReference>
<organism evidence="2 3">
    <name type="scientific">Pararhodobacter zhoushanensis</name>
    <dbReference type="NCBI Taxonomy" id="2479545"/>
    <lineage>
        <taxon>Bacteria</taxon>
        <taxon>Pseudomonadati</taxon>
        <taxon>Pseudomonadota</taxon>
        <taxon>Alphaproteobacteria</taxon>
        <taxon>Rhodobacterales</taxon>
        <taxon>Paracoccaceae</taxon>
        <taxon>Pararhodobacter</taxon>
    </lineage>
</organism>
<protein>
    <recommendedName>
        <fullName evidence="4">DUF4189 domain-containing protein</fullName>
    </recommendedName>
</protein>
<feature type="signal peptide" evidence="1">
    <location>
        <begin position="1"/>
        <end position="19"/>
    </location>
</feature>
<evidence type="ECO:0000313" key="3">
    <source>
        <dbReference type="Proteomes" id="UP001208938"/>
    </source>
</evidence>